<keyword evidence="5" id="KW-1185">Reference proteome</keyword>
<dbReference type="GO" id="GO:0008270">
    <property type="term" value="F:zinc ion binding"/>
    <property type="evidence" value="ECO:0007669"/>
    <property type="project" value="InterPro"/>
</dbReference>
<proteinExistence type="predicted"/>
<dbReference type="PANTHER" id="PTHR46910:SF1">
    <property type="entry name" value="MISCELLANEOUS ZN(II)2CYS6 TRANSCRIPTION FACTOR (EUROFUNG)-RELATED"/>
    <property type="match status" value="1"/>
</dbReference>
<feature type="domain" description="Xylanolytic transcriptional activator regulatory" evidence="3">
    <location>
        <begin position="306"/>
        <end position="379"/>
    </location>
</feature>
<feature type="compositionally biased region" description="Basic and acidic residues" evidence="2">
    <location>
        <begin position="68"/>
        <end position="77"/>
    </location>
</feature>
<feature type="compositionally biased region" description="Acidic residues" evidence="2">
    <location>
        <begin position="15"/>
        <end position="24"/>
    </location>
</feature>
<dbReference type="Proteomes" id="UP001153618">
    <property type="component" value="Unassembled WGS sequence"/>
</dbReference>
<feature type="compositionally biased region" description="Polar residues" evidence="2">
    <location>
        <begin position="678"/>
        <end position="690"/>
    </location>
</feature>
<feature type="region of interest" description="Disordered" evidence="2">
    <location>
        <begin position="658"/>
        <end position="690"/>
    </location>
</feature>
<feature type="compositionally biased region" description="Polar residues" evidence="2">
    <location>
        <begin position="46"/>
        <end position="64"/>
    </location>
</feature>
<dbReference type="CDD" id="cd12148">
    <property type="entry name" value="fungal_TF_MHR"/>
    <property type="match status" value="1"/>
</dbReference>
<comment type="caution">
    <text evidence="4">The sequence shown here is derived from an EMBL/GenBank/DDBJ whole genome shotgun (WGS) entry which is preliminary data.</text>
</comment>
<evidence type="ECO:0000313" key="4">
    <source>
        <dbReference type="EMBL" id="CAG7941358.1"/>
    </source>
</evidence>
<dbReference type="Pfam" id="PF04082">
    <property type="entry name" value="Fungal_trans"/>
    <property type="match status" value="1"/>
</dbReference>
<feature type="region of interest" description="Disordered" evidence="2">
    <location>
        <begin position="1"/>
        <end position="107"/>
    </location>
</feature>
<accession>A0A9W4H8K6</accession>
<name>A0A9W4H8K6_PENOL</name>
<dbReference type="GO" id="GO:0003677">
    <property type="term" value="F:DNA binding"/>
    <property type="evidence" value="ECO:0007669"/>
    <property type="project" value="InterPro"/>
</dbReference>
<keyword evidence="1" id="KW-0539">Nucleus</keyword>
<gene>
    <name evidence="4" type="ORF">POLS_LOCUS193</name>
</gene>
<sequence length="770" mass="86756">MAGVKRKRSAQTAQNEDENNEEPSETCTTTDLLLDRFAKIERQLREISSSRPTGSPTGRFSSKTHFGGSERSDGVDHVEDDNVGGSHRTRDDTCRTELSFNPDSGEEERAAYRGETAIAHTLQRVEESLGELGTCAQDTNPSLLSPPSPLRTSESSITDRYLMGKKISRALDKYQICPRNGDWDTLLDLFSKDVHPLYPFLHLPCLQTSYDILVRRSHPTDRDMEYSRVDSFAQVLICLALGRCTTSVRVETSDGLQTSGWSLYCAAVESLGDIFDPFEENHSLSRLQVLLLMVIYLIRIDANDRAQKVLSLAVVQAHHLGLHRESVLRNTSAFLSECSKRLWWCIYIIDKRLALDLGQPFLIQDQNIDTQLPNRYSEATLERMRENSASVDAAQSQFSEDPEDDPSSPISYLQAMVEYSKIVGMVWNVLYQAYAMDRPSDPIVTDYFEDLLGIWKHKLPLTLCCDETKPSQTISTNVCSWSCKNKFLITIRALWLQILIRKPMRSRHSSVQWVENFENESKCIMFAKRIVDFFGRVFEPFRVYTFPFLQYLLGAASTILGLVIKVPAFWPKYKDSLIQAERMMTTFCRKTWVSGKSLRSITKYTELVSKVMKDTEASGAFHGGILSPASTLKGWTFNKSGHQVLEGKIPAIPGYGYRGKNMPGEADSQEQLNRHGSDTSNEGISPFSKPQSRFTAPFMDMATGGSGQGFRSSTANPDFPPHMSDLVMTDFPFETCPLDSTQLQLPLSGNCEGYLEDLLDLDKFSGSLQY</sequence>
<dbReference type="PANTHER" id="PTHR46910">
    <property type="entry name" value="TRANSCRIPTION FACTOR PDR1"/>
    <property type="match status" value="1"/>
</dbReference>
<organism evidence="4 5">
    <name type="scientific">Penicillium olsonii</name>
    <dbReference type="NCBI Taxonomy" id="99116"/>
    <lineage>
        <taxon>Eukaryota</taxon>
        <taxon>Fungi</taxon>
        <taxon>Dikarya</taxon>
        <taxon>Ascomycota</taxon>
        <taxon>Pezizomycotina</taxon>
        <taxon>Eurotiomycetes</taxon>
        <taxon>Eurotiomycetidae</taxon>
        <taxon>Eurotiales</taxon>
        <taxon>Aspergillaceae</taxon>
        <taxon>Penicillium</taxon>
    </lineage>
</organism>
<dbReference type="InterPro" id="IPR050987">
    <property type="entry name" value="AtrR-like"/>
</dbReference>
<evidence type="ECO:0000256" key="2">
    <source>
        <dbReference type="SAM" id="MobiDB-lite"/>
    </source>
</evidence>
<dbReference type="InterPro" id="IPR007219">
    <property type="entry name" value="XnlR_reg_dom"/>
</dbReference>
<evidence type="ECO:0000259" key="3">
    <source>
        <dbReference type="SMART" id="SM00906"/>
    </source>
</evidence>
<dbReference type="SMART" id="SM00906">
    <property type="entry name" value="Fungal_trans"/>
    <property type="match status" value="1"/>
</dbReference>
<protein>
    <recommendedName>
        <fullName evidence="3">Xylanolytic transcriptional activator regulatory domain-containing protein</fullName>
    </recommendedName>
</protein>
<feature type="compositionally biased region" description="Basic and acidic residues" evidence="2">
    <location>
        <begin position="33"/>
        <end position="45"/>
    </location>
</feature>
<dbReference type="AlphaFoldDB" id="A0A9W4H8K6"/>
<dbReference type="OrthoDB" id="3266505at2759"/>
<evidence type="ECO:0000256" key="1">
    <source>
        <dbReference type="ARBA" id="ARBA00023242"/>
    </source>
</evidence>
<reference evidence="4" key="1">
    <citation type="submission" date="2021-07" db="EMBL/GenBank/DDBJ databases">
        <authorList>
            <person name="Branca A.L. A."/>
        </authorList>
    </citation>
    <scope>NUCLEOTIDE SEQUENCE</scope>
</reference>
<evidence type="ECO:0000313" key="5">
    <source>
        <dbReference type="Proteomes" id="UP001153618"/>
    </source>
</evidence>
<dbReference type="GO" id="GO:0006351">
    <property type="term" value="P:DNA-templated transcription"/>
    <property type="evidence" value="ECO:0007669"/>
    <property type="project" value="InterPro"/>
</dbReference>
<dbReference type="EMBL" id="CAJVOS010000006">
    <property type="protein sequence ID" value="CAG7941358.1"/>
    <property type="molecule type" value="Genomic_DNA"/>
</dbReference>
<dbReference type="GO" id="GO:0003700">
    <property type="term" value="F:DNA-binding transcription factor activity"/>
    <property type="evidence" value="ECO:0007669"/>
    <property type="project" value="InterPro"/>
</dbReference>